<proteinExistence type="predicted"/>
<organism evidence="1 2">
    <name type="scientific">Lipomyces kononenkoae</name>
    <name type="common">Yeast</name>
    <dbReference type="NCBI Taxonomy" id="34357"/>
    <lineage>
        <taxon>Eukaryota</taxon>
        <taxon>Fungi</taxon>
        <taxon>Dikarya</taxon>
        <taxon>Ascomycota</taxon>
        <taxon>Saccharomycotina</taxon>
        <taxon>Lipomycetes</taxon>
        <taxon>Lipomycetales</taxon>
        <taxon>Lipomycetaceae</taxon>
        <taxon>Lipomyces</taxon>
    </lineage>
</organism>
<accession>A0ACC3TA59</accession>
<sequence length="447" mass="50651">MPAVPRQKACIACANAKRRCDMQLPACQRCLDRDINCTYGKPKRRRRAPLASNSPVEDLLALQTYASPGVLESGSDFGNWMAMETFHVDDSLPDLTIPYIPASSTPAIDISNKEIQLESDNIPRISRPWFLKDETWDMKHSYPEPSACNASVDPEPFIRTVREMLQFWVKNGYNSFIHRRLYQKGLPTCLQDAFTTFATYNGRTPAVNLTILQIAEERTSALASQSLSNDSSAQGILANLARVHALFIYEIIRLFDGSVRHRALAERQLPMLKQWVMQMWEAVKGYRGEEHARSHHALQWTRNETDRAYDASLEMWRSWILTESARRTHLVVSCTINMYQIMKDGWDECAGGVMFTARRGLWEAGSAGKWLELCCAKPPLLVPSLQPQPLIAQYAADEIDEFATILWTFVVGADKIQCWIDRSSKQAEHSLSQSDLIARTTTMSVIA</sequence>
<name>A0ACC3TA59_LIPKO</name>
<gene>
    <name evidence="1" type="ORF">V1525DRAFT_139907</name>
</gene>
<evidence type="ECO:0000313" key="1">
    <source>
        <dbReference type="EMBL" id="KAK9240828.1"/>
    </source>
</evidence>
<comment type="caution">
    <text evidence="1">The sequence shown here is derived from an EMBL/GenBank/DDBJ whole genome shotgun (WGS) entry which is preliminary data.</text>
</comment>
<reference evidence="2" key="1">
    <citation type="journal article" date="2024" name="Front. Bioeng. Biotechnol.">
        <title>Genome-scale model development and genomic sequencing of the oleaginous clade Lipomyces.</title>
        <authorList>
            <person name="Czajka J.J."/>
            <person name="Han Y."/>
            <person name="Kim J."/>
            <person name="Mondo S.J."/>
            <person name="Hofstad B.A."/>
            <person name="Robles A."/>
            <person name="Haridas S."/>
            <person name="Riley R."/>
            <person name="LaButti K."/>
            <person name="Pangilinan J."/>
            <person name="Andreopoulos W."/>
            <person name="Lipzen A."/>
            <person name="Yan J."/>
            <person name="Wang M."/>
            <person name="Ng V."/>
            <person name="Grigoriev I.V."/>
            <person name="Spatafora J.W."/>
            <person name="Magnuson J.K."/>
            <person name="Baker S.E."/>
            <person name="Pomraning K.R."/>
        </authorList>
    </citation>
    <scope>NUCLEOTIDE SEQUENCE [LARGE SCALE GENOMIC DNA]</scope>
    <source>
        <strain evidence="2">CBS 7786</strain>
    </source>
</reference>
<evidence type="ECO:0000313" key="2">
    <source>
        <dbReference type="Proteomes" id="UP001433508"/>
    </source>
</evidence>
<dbReference type="EMBL" id="MU971337">
    <property type="protein sequence ID" value="KAK9240828.1"/>
    <property type="molecule type" value="Genomic_DNA"/>
</dbReference>
<dbReference type="Proteomes" id="UP001433508">
    <property type="component" value="Unassembled WGS sequence"/>
</dbReference>
<keyword evidence="2" id="KW-1185">Reference proteome</keyword>
<protein>
    <submittedName>
        <fullName evidence="1">Uncharacterized protein</fullName>
    </submittedName>
</protein>